<dbReference type="HOGENOM" id="CLU_138934_0_0_1"/>
<organism evidence="2">
    <name type="scientific">Oryza punctata</name>
    <name type="common">Red rice</name>
    <dbReference type="NCBI Taxonomy" id="4537"/>
    <lineage>
        <taxon>Eukaryota</taxon>
        <taxon>Viridiplantae</taxon>
        <taxon>Streptophyta</taxon>
        <taxon>Embryophyta</taxon>
        <taxon>Tracheophyta</taxon>
        <taxon>Spermatophyta</taxon>
        <taxon>Magnoliopsida</taxon>
        <taxon>Liliopsida</taxon>
        <taxon>Poales</taxon>
        <taxon>Poaceae</taxon>
        <taxon>BOP clade</taxon>
        <taxon>Oryzoideae</taxon>
        <taxon>Oryzeae</taxon>
        <taxon>Oryzinae</taxon>
        <taxon>Oryza</taxon>
    </lineage>
</organism>
<dbReference type="Gramene" id="OPUNC06G18320.1">
    <property type="protein sequence ID" value="OPUNC06G18320.1"/>
    <property type="gene ID" value="OPUNC06G18320"/>
</dbReference>
<evidence type="ECO:0000256" key="1">
    <source>
        <dbReference type="SAM" id="Phobius"/>
    </source>
</evidence>
<proteinExistence type="predicted"/>
<feature type="transmembrane region" description="Helical" evidence="1">
    <location>
        <begin position="26"/>
        <end position="48"/>
    </location>
</feature>
<reference evidence="2" key="1">
    <citation type="submission" date="2015-04" db="UniProtKB">
        <authorList>
            <consortium name="EnsemblPlants"/>
        </authorList>
    </citation>
    <scope>IDENTIFICATION</scope>
</reference>
<name>A0A0E0LD74_ORYPU</name>
<dbReference type="Proteomes" id="UP000026962">
    <property type="component" value="Chromosome 6"/>
</dbReference>
<dbReference type="EnsemblPlants" id="OPUNC06G18320.1">
    <property type="protein sequence ID" value="OPUNC06G18320.1"/>
    <property type="gene ID" value="OPUNC06G18320"/>
</dbReference>
<evidence type="ECO:0000313" key="2">
    <source>
        <dbReference type="EnsemblPlants" id="OPUNC06G18320.1"/>
    </source>
</evidence>
<sequence>MADRATHYLLLQANQQGIRRHHHGRLLLDTGCFFMLLAAVILTAPLLTTGGALSGTLAAEPYDAFVALLLWLLGAALTMLSLVAGQFPALAAAAVAIAMQLRNYLLRGL</sequence>
<reference evidence="2" key="2">
    <citation type="submission" date="2018-05" db="EMBL/GenBank/DDBJ databases">
        <title>OpunRS2 (Oryza punctata Reference Sequence Version 2).</title>
        <authorList>
            <person name="Zhang J."/>
            <person name="Kudrna D."/>
            <person name="Lee S."/>
            <person name="Talag J."/>
            <person name="Welchert J."/>
            <person name="Wing R.A."/>
        </authorList>
    </citation>
    <scope>NUCLEOTIDE SEQUENCE [LARGE SCALE GENOMIC DNA]</scope>
</reference>
<dbReference type="AlphaFoldDB" id="A0A0E0LD74"/>
<feature type="transmembrane region" description="Helical" evidence="1">
    <location>
        <begin position="68"/>
        <end position="99"/>
    </location>
</feature>
<keyword evidence="1" id="KW-0472">Membrane</keyword>
<dbReference type="OMA" id="ELYLYHV"/>
<keyword evidence="1" id="KW-1133">Transmembrane helix</keyword>
<dbReference type="eggNOG" id="ENOG502R4VW">
    <property type="taxonomic scope" value="Eukaryota"/>
</dbReference>
<keyword evidence="3" id="KW-1185">Reference proteome</keyword>
<keyword evidence="1" id="KW-0812">Transmembrane</keyword>
<evidence type="ECO:0000313" key="3">
    <source>
        <dbReference type="Proteomes" id="UP000026962"/>
    </source>
</evidence>
<accession>A0A0E0LD74</accession>
<protein>
    <submittedName>
        <fullName evidence="2">Uncharacterized protein</fullName>
    </submittedName>
</protein>